<name>A0A1G8DLZ6_9MICC</name>
<protein>
    <submittedName>
        <fullName evidence="4">ANTAR domain-containing protein</fullName>
    </submittedName>
</protein>
<evidence type="ECO:0000313" key="4">
    <source>
        <dbReference type="EMBL" id="SDH58678.1"/>
    </source>
</evidence>
<dbReference type="InterPro" id="IPR036388">
    <property type="entry name" value="WH-like_DNA-bd_sf"/>
</dbReference>
<keyword evidence="1" id="KW-0805">Transcription regulation</keyword>
<keyword evidence="2" id="KW-0804">Transcription</keyword>
<evidence type="ECO:0000259" key="3">
    <source>
        <dbReference type="PROSITE" id="PS50921"/>
    </source>
</evidence>
<accession>A0A1G8DLZ6</accession>
<evidence type="ECO:0000256" key="2">
    <source>
        <dbReference type="ARBA" id="ARBA00023163"/>
    </source>
</evidence>
<dbReference type="STRING" id="335973.SAMN04488693_101648"/>
<dbReference type="PROSITE" id="PS50921">
    <property type="entry name" value="ANTAR"/>
    <property type="match status" value="1"/>
</dbReference>
<sequence length="244" mass="26088">MAANDPAPGPEELQDLLLKSPGFTEFLLSLSTISASLFSTDGSVHCAITVERNGGPTTVASSSTTAQRLDEQQYAFDDGPCLTALRGQHTVLIPDLGGDQRWRRYAQAVTGEGIGAVLAVPIPTDSTAKAALNCYAPDTTVFTVNMVASIEKHAVSLSRILRLALRVHPADHYPDDLRAVMKSRAVVDAAIALVMVQNRLSREAAMTLLQVASRHHDTKIQDIADELLRKSTAATVVSRTAEDG</sequence>
<dbReference type="SMART" id="SM01012">
    <property type="entry name" value="ANTAR"/>
    <property type="match status" value="1"/>
</dbReference>
<dbReference type="Gene3D" id="1.10.10.10">
    <property type="entry name" value="Winged helix-like DNA-binding domain superfamily/Winged helix DNA-binding domain"/>
    <property type="match status" value="1"/>
</dbReference>
<dbReference type="InterPro" id="IPR005561">
    <property type="entry name" value="ANTAR"/>
</dbReference>
<dbReference type="EMBL" id="FNDT01000001">
    <property type="protein sequence ID" value="SDH58678.1"/>
    <property type="molecule type" value="Genomic_DNA"/>
</dbReference>
<dbReference type="InterPro" id="IPR029016">
    <property type="entry name" value="GAF-like_dom_sf"/>
</dbReference>
<organism evidence="4 5">
    <name type="scientific">Arthrobacter subterraneus</name>
    <dbReference type="NCBI Taxonomy" id="335973"/>
    <lineage>
        <taxon>Bacteria</taxon>
        <taxon>Bacillati</taxon>
        <taxon>Actinomycetota</taxon>
        <taxon>Actinomycetes</taxon>
        <taxon>Micrococcales</taxon>
        <taxon>Micrococcaceae</taxon>
        <taxon>Arthrobacter</taxon>
    </lineage>
</organism>
<keyword evidence="5" id="KW-1185">Reference proteome</keyword>
<dbReference type="Pfam" id="PF03861">
    <property type="entry name" value="ANTAR"/>
    <property type="match status" value="1"/>
</dbReference>
<gene>
    <name evidence="4" type="ORF">SAMN04488693_101648</name>
</gene>
<dbReference type="Proteomes" id="UP000199258">
    <property type="component" value="Unassembled WGS sequence"/>
</dbReference>
<dbReference type="GO" id="GO:0003723">
    <property type="term" value="F:RNA binding"/>
    <property type="evidence" value="ECO:0007669"/>
    <property type="project" value="InterPro"/>
</dbReference>
<dbReference type="Pfam" id="PF13185">
    <property type="entry name" value="GAF_2"/>
    <property type="match status" value="1"/>
</dbReference>
<evidence type="ECO:0000313" key="5">
    <source>
        <dbReference type="Proteomes" id="UP000199258"/>
    </source>
</evidence>
<reference evidence="4 5" key="1">
    <citation type="submission" date="2016-10" db="EMBL/GenBank/DDBJ databases">
        <authorList>
            <person name="de Groot N.N."/>
        </authorList>
    </citation>
    <scope>NUCLEOTIDE SEQUENCE [LARGE SCALE GENOMIC DNA]</scope>
    <source>
        <strain evidence="4 5">NP_1H</strain>
    </source>
</reference>
<dbReference type="Gene3D" id="3.30.450.40">
    <property type="match status" value="1"/>
</dbReference>
<dbReference type="OrthoDB" id="3820533at2"/>
<proteinExistence type="predicted"/>
<feature type="domain" description="ANTAR" evidence="3">
    <location>
        <begin position="167"/>
        <end position="228"/>
    </location>
</feature>
<dbReference type="SUPFAM" id="SSF55781">
    <property type="entry name" value="GAF domain-like"/>
    <property type="match status" value="1"/>
</dbReference>
<dbReference type="InterPro" id="IPR003018">
    <property type="entry name" value="GAF"/>
</dbReference>
<dbReference type="AlphaFoldDB" id="A0A1G8DLZ6"/>
<evidence type="ECO:0000256" key="1">
    <source>
        <dbReference type="ARBA" id="ARBA00023015"/>
    </source>
</evidence>